<dbReference type="EMBL" id="DVNK01000027">
    <property type="protein sequence ID" value="HIU46391.1"/>
    <property type="molecule type" value="Genomic_DNA"/>
</dbReference>
<comment type="subcellular location">
    <subcellularLocation>
        <location evidence="1 8">Cell membrane</location>
        <topology evidence="1 8">Multi-pass membrane protein</topology>
    </subcellularLocation>
</comment>
<evidence type="ECO:0000256" key="2">
    <source>
        <dbReference type="ARBA" id="ARBA00009142"/>
    </source>
</evidence>
<dbReference type="AlphaFoldDB" id="A0A9D1LQZ7"/>
<feature type="transmembrane region" description="Helical" evidence="8">
    <location>
        <begin position="178"/>
        <end position="205"/>
    </location>
</feature>
<evidence type="ECO:0000256" key="4">
    <source>
        <dbReference type="ARBA" id="ARBA00022475"/>
    </source>
</evidence>
<reference evidence="9" key="1">
    <citation type="submission" date="2020-10" db="EMBL/GenBank/DDBJ databases">
        <authorList>
            <person name="Gilroy R."/>
        </authorList>
    </citation>
    <scope>NUCLEOTIDE SEQUENCE</scope>
    <source>
        <strain evidence="9">ChiSxjej2B14-8506</strain>
    </source>
</reference>
<evidence type="ECO:0000256" key="8">
    <source>
        <dbReference type="RuleBase" id="RU363041"/>
    </source>
</evidence>
<evidence type="ECO:0000256" key="3">
    <source>
        <dbReference type="ARBA" id="ARBA00022448"/>
    </source>
</evidence>
<dbReference type="InterPro" id="IPR002781">
    <property type="entry name" value="TM_pro_TauE-like"/>
</dbReference>
<dbReference type="PANTHER" id="PTHR30269">
    <property type="entry name" value="TRANSMEMBRANE PROTEIN YFCA"/>
    <property type="match status" value="1"/>
</dbReference>
<evidence type="ECO:0000256" key="1">
    <source>
        <dbReference type="ARBA" id="ARBA00004651"/>
    </source>
</evidence>
<keyword evidence="4 8" id="KW-1003">Cell membrane</keyword>
<evidence type="ECO:0000313" key="10">
    <source>
        <dbReference type="Proteomes" id="UP000824123"/>
    </source>
</evidence>
<comment type="similarity">
    <text evidence="2 8">Belongs to the 4-toluene sulfonate uptake permease (TSUP) (TC 2.A.102) family.</text>
</comment>
<protein>
    <recommendedName>
        <fullName evidence="8">Probable membrane transporter protein</fullName>
    </recommendedName>
</protein>
<dbReference type="PANTHER" id="PTHR30269:SF37">
    <property type="entry name" value="MEMBRANE TRANSPORTER PROTEIN"/>
    <property type="match status" value="1"/>
</dbReference>
<keyword evidence="6 8" id="KW-1133">Transmembrane helix</keyword>
<evidence type="ECO:0000256" key="6">
    <source>
        <dbReference type="ARBA" id="ARBA00022989"/>
    </source>
</evidence>
<dbReference type="GO" id="GO:0005886">
    <property type="term" value="C:plasma membrane"/>
    <property type="evidence" value="ECO:0007669"/>
    <property type="project" value="UniProtKB-SubCell"/>
</dbReference>
<dbReference type="Pfam" id="PF01925">
    <property type="entry name" value="TauE"/>
    <property type="match status" value="1"/>
</dbReference>
<feature type="transmembrane region" description="Helical" evidence="8">
    <location>
        <begin position="217"/>
        <end position="235"/>
    </location>
</feature>
<evidence type="ECO:0000256" key="5">
    <source>
        <dbReference type="ARBA" id="ARBA00022692"/>
    </source>
</evidence>
<dbReference type="Proteomes" id="UP000824123">
    <property type="component" value="Unassembled WGS sequence"/>
</dbReference>
<feature type="transmembrane region" description="Helical" evidence="8">
    <location>
        <begin position="68"/>
        <end position="85"/>
    </location>
</feature>
<evidence type="ECO:0000256" key="7">
    <source>
        <dbReference type="ARBA" id="ARBA00023136"/>
    </source>
</evidence>
<feature type="transmembrane region" description="Helical" evidence="8">
    <location>
        <begin position="91"/>
        <end position="110"/>
    </location>
</feature>
<name>A0A9D1LQZ7_9FIRM</name>
<comment type="caution">
    <text evidence="9">The sequence shown here is derived from an EMBL/GenBank/DDBJ whole genome shotgun (WGS) entry which is preliminary data.</text>
</comment>
<keyword evidence="7 8" id="KW-0472">Membrane</keyword>
<accession>A0A9D1LQZ7</accession>
<keyword evidence="3" id="KW-0813">Transport</keyword>
<dbReference type="InterPro" id="IPR052017">
    <property type="entry name" value="TSUP"/>
</dbReference>
<organism evidence="9 10">
    <name type="scientific">Candidatus Fimadaptatus faecigallinarum</name>
    <dbReference type="NCBI Taxonomy" id="2840814"/>
    <lineage>
        <taxon>Bacteria</taxon>
        <taxon>Bacillati</taxon>
        <taxon>Bacillota</taxon>
        <taxon>Clostridia</taxon>
        <taxon>Eubacteriales</taxon>
        <taxon>Candidatus Fimadaptatus</taxon>
    </lineage>
</organism>
<gene>
    <name evidence="9" type="ORF">IAC59_03950</name>
</gene>
<reference evidence="9" key="2">
    <citation type="journal article" date="2021" name="PeerJ">
        <title>Extensive microbial diversity within the chicken gut microbiome revealed by metagenomics and culture.</title>
        <authorList>
            <person name="Gilroy R."/>
            <person name="Ravi A."/>
            <person name="Getino M."/>
            <person name="Pursley I."/>
            <person name="Horton D.L."/>
            <person name="Alikhan N.F."/>
            <person name="Baker D."/>
            <person name="Gharbi K."/>
            <person name="Hall N."/>
            <person name="Watson M."/>
            <person name="Adriaenssens E.M."/>
            <person name="Foster-Nyarko E."/>
            <person name="Jarju S."/>
            <person name="Secka A."/>
            <person name="Antonio M."/>
            <person name="Oren A."/>
            <person name="Chaudhuri R.R."/>
            <person name="La Ragione R."/>
            <person name="Hildebrand F."/>
            <person name="Pallen M.J."/>
        </authorList>
    </citation>
    <scope>NUCLEOTIDE SEQUENCE</scope>
    <source>
        <strain evidence="9">ChiSxjej2B14-8506</strain>
    </source>
</reference>
<feature type="transmembrane region" description="Helical" evidence="8">
    <location>
        <begin position="122"/>
        <end position="149"/>
    </location>
</feature>
<sequence>MALWIIAAVSAFFVKGLCGFANTLVFTTALSFGTANREISPVELLLGYPTNVILAWRERAAINWRMCLPLMALVITGSIPGALLLRNADTGAIKIAFGVLIVLIGGEMLLREFRSKRGRMSRAMLATVGVLSGVLCGLYGVGALLGAYISRVTDDSHAFKANICMVFIAENTFRIVTYALWGIITLESLKLALVLMPAMLVGLGLGMACSKVLSERVVRRVVVVMLIVSGAALIATSL</sequence>
<proteinExistence type="inferred from homology"/>
<evidence type="ECO:0000313" key="9">
    <source>
        <dbReference type="EMBL" id="HIU46391.1"/>
    </source>
</evidence>
<keyword evidence="5 8" id="KW-0812">Transmembrane</keyword>